<feature type="compositionally biased region" description="Basic and acidic residues" evidence="1">
    <location>
        <begin position="19"/>
        <end position="34"/>
    </location>
</feature>
<feature type="region of interest" description="Disordered" evidence="1">
    <location>
        <begin position="216"/>
        <end position="237"/>
    </location>
</feature>
<reference evidence="2" key="1">
    <citation type="submission" date="2021-03" db="EMBL/GenBank/DDBJ databases">
        <authorList>
            <person name="Tagirdzhanova G."/>
        </authorList>
    </citation>
    <scope>NUCLEOTIDE SEQUENCE</scope>
</reference>
<dbReference type="Gene3D" id="1.20.5.170">
    <property type="match status" value="1"/>
</dbReference>
<evidence type="ECO:0000313" key="3">
    <source>
        <dbReference type="Proteomes" id="UP000664521"/>
    </source>
</evidence>
<proteinExistence type="predicted"/>
<accession>A0A8H3ERM2</accession>
<dbReference type="CDD" id="cd14688">
    <property type="entry name" value="bZIP_YAP"/>
    <property type="match status" value="1"/>
</dbReference>
<keyword evidence="3" id="KW-1185">Reference proteome</keyword>
<protein>
    <recommendedName>
        <fullName evidence="4">BZIP domain-containing protein</fullName>
    </recommendedName>
</protein>
<feature type="compositionally biased region" description="Polar residues" evidence="1">
    <location>
        <begin position="1"/>
        <end position="10"/>
    </location>
</feature>
<comment type="caution">
    <text evidence="2">The sequence shown here is derived from an EMBL/GenBank/DDBJ whole genome shotgun (WGS) entry which is preliminary data.</text>
</comment>
<gene>
    <name evidence="2" type="ORF">HETSPECPRED_007207</name>
</gene>
<evidence type="ECO:0000256" key="1">
    <source>
        <dbReference type="SAM" id="MobiDB-lite"/>
    </source>
</evidence>
<sequence length="549" mass="61989">MQKPSSQKSVQGRLGVAEASRRGRPRLDAQDKTKADKRRVQLRLAQRAYRERKESTITQLDSRVNFLEQTITSMNLKFQAFWETWTASSTLKHPLDSELQDIAKCFVGLVSDAKQGTLKYVGEEANAPTSGPLATKELSIWPGSASNPMLEFQMSEIVPDTTVRSELALEHLTRYDDTNDYGKINNAQIFNAVSSQSMLDGEQYFTKSTHSFNDVPDMLSSRTDDSSNRQSPAEDWDSEKYRVELTDVFKIPVSPQLAKELALPSSYSFHETSFTRRLMRSSLEAAYMTLLNPKPQDIDRLCTYAFCFLQKPKLMAYFKDVMARTTRENLEVWSVPSYHVGNAGLHYPRDGIDASSSPPAWWAQAAPIGPSPPRRGLTPVPDWMTLPEVIDYARVGGEWFDSNDVEQYLRTKGLKLDAYSPWVEIKDPSEEDQGAAYQGHSQTLPFPSTAFHDTGYTPLGPDDYADTSLATDITDFTPFGPDPNSTDYAPLQMTGVVRQENPDLFMKMWSTKPKRMFDTETFLKSEYMAESPITVRLISWQLSAKQVLA</sequence>
<dbReference type="OrthoDB" id="3555317at2759"/>
<dbReference type="PANTHER" id="PTHR40618:SF1">
    <property type="entry name" value="B-ZIP TRANSCRIPTION FACTOR (EUROFUNG)"/>
    <property type="match status" value="1"/>
</dbReference>
<name>A0A8H3ERM2_9LECA</name>
<feature type="region of interest" description="Disordered" evidence="1">
    <location>
        <begin position="1"/>
        <end position="37"/>
    </location>
</feature>
<dbReference type="SUPFAM" id="SSF57959">
    <property type="entry name" value="Leucine zipper domain"/>
    <property type="match status" value="1"/>
</dbReference>
<dbReference type="EMBL" id="CAJPDS010000005">
    <property type="protein sequence ID" value="CAF9907656.1"/>
    <property type="molecule type" value="Genomic_DNA"/>
</dbReference>
<evidence type="ECO:0008006" key="4">
    <source>
        <dbReference type="Google" id="ProtNLM"/>
    </source>
</evidence>
<organism evidence="2 3">
    <name type="scientific">Heterodermia speciosa</name>
    <dbReference type="NCBI Taxonomy" id="116794"/>
    <lineage>
        <taxon>Eukaryota</taxon>
        <taxon>Fungi</taxon>
        <taxon>Dikarya</taxon>
        <taxon>Ascomycota</taxon>
        <taxon>Pezizomycotina</taxon>
        <taxon>Lecanoromycetes</taxon>
        <taxon>OSLEUM clade</taxon>
        <taxon>Lecanoromycetidae</taxon>
        <taxon>Caliciales</taxon>
        <taxon>Physciaceae</taxon>
        <taxon>Heterodermia</taxon>
    </lineage>
</organism>
<dbReference type="Proteomes" id="UP000664521">
    <property type="component" value="Unassembled WGS sequence"/>
</dbReference>
<dbReference type="AlphaFoldDB" id="A0A8H3ERM2"/>
<evidence type="ECO:0000313" key="2">
    <source>
        <dbReference type="EMBL" id="CAF9907656.1"/>
    </source>
</evidence>
<dbReference type="InterPro" id="IPR046347">
    <property type="entry name" value="bZIP_sf"/>
</dbReference>
<dbReference type="PANTHER" id="PTHR40618">
    <property type="entry name" value="B-ZIP TRANSCRIPTION FACTOR (EUROFUNG)-RELATED"/>
    <property type="match status" value="1"/>
</dbReference>
<dbReference type="GO" id="GO:0003700">
    <property type="term" value="F:DNA-binding transcription factor activity"/>
    <property type="evidence" value="ECO:0007669"/>
    <property type="project" value="InterPro"/>
</dbReference>